<name>A0A0V0TXL8_9BILA</name>
<feature type="chain" id="PRO_5006869711" evidence="1">
    <location>
        <begin position="25"/>
        <end position="130"/>
    </location>
</feature>
<feature type="signal peptide" evidence="1">
    <location>
        <begin position="1"/>
        <end position="24"/>
    </location>
</feature>
<evidence type="ECO:0000256" key="1">
    <source>
        <dbReference type="SAM" id="SignalP"/>
    </source>
</evidence>
<dbReference type="EMBL" id="JYDJ01000111">
    <property type="protein sequence ID" value="KRX43749.1"/>
    <property type="molecule type" value="Genomic_DNA"/>
</dbReference>
<gene>
    <name evidence="2" type="ORF">T05_6199</name>
</gene>
<dbReference type="AlphaFoldDB" id="A0A0V0TXL8"/>
<comment type="caution">
    <text evidence="2">The sequence shown here is derived from an EMBL/GenBank/DDBJ whole genome shotgun (WGS) entry which is preliminary data.</text>
</comment>
<organism evidence="2 3">
    <name type="scientific">Trichinella murrelli</name>
    <dbReference type="NCBI Taxonomy" id="144512"/>
    <lineage>
        <taxon>Eukaryota</taxon>
        <taxon>Metazoa</taxon>
        <taxon>Ecdysozoa</taxon>
        <taxon>Nematoda</taxon>
        <taxon>Enoplea</taxon>
        <taxon>Dorylaimia</taxon>
        <taxon>Trichinellida</taxon>
        <taxon>Trichinellidae</taxon>
        <taxon>Trichinella</taxon>
    </lineage>
</organism>
<sequence>MLFGSIHLSLFSVILNGSSETASSTNSSMFDRENQHNKAIRFKLHSTRPKNVNLDSGYSIKIFKNLHFHTVVQVKTITMTYVFGAQCFPVEAIAEHGPQCVDELIEIELSVSSKLLSNFGPCSLERQYYN</sequence>
<dbReference type="OrthoDB" id="10289220at2759"/>
<keyword evidence="3" id="KW-1185">Reference proteome</keyword>
<reference evidence="2 3" key="1">
    <citation type="submission" date="2015-01" db="EMBL/GenBank/DDBJ databases">
        <title>Evolution of Trichinella species and genotypes.</title>
        <authorList>
            <person name="Korhonen P.K."/>
            <person name="Edoardo P."/>
            <person name="Giuseppe L.R."/>
            <person name="Gasser R.B."/>
        </authorList>
    </citation>
    <scope>NUCLEOTIDE SEQUENCE [LARGE SCALE GENOMIC DNA]</scope>
    <source>
        <strain evidence="2">ISS417</strain>
    </source>
</reference>
<proteinExistence type="predicted"/>
<evidence type="ECO:0000313" key="3">
    <source>
        <dbReference type="Proteomes" id="UP000055048"/>
    </source>
</evidence>
<keyword evidence="1" id="KW-0732">Signal</keyword>
<dbReference type="Proteomes" id="UP000055048">
    <property type="component" value="Unassembled WGS sequence"/>
</dbReference>
<protein>
    <submittedName>
        <fullName evidence="2">Uncharacterized protein</fullName>
    </submittedName>
</protein>
<evidence type="ECO:0000313" key="2">
    <source>
        <dbReference type="EMBL" id="KRX43749.1"/>
    </source>
</evidence>
<accession>A0A0V0TXL8</accession>